<sequence length="73" mass="8205">MAEYGIRCARAFSLLKALAVLEEDEVEAESVNLLPTIYYCVNTTDEDQIQRNNLPGSLMQADAEVQIRDNDVQ</sequence>
<organism evidence="1 2">
    <name type="scientific">Cryptolaemus montrouzieri</name>
    <dbReference type="NCBI Taxonomy" id="559131"/>
    <lineage>
        <taxon>Eukaryota</taxon>
        <taxon>Metazoa</taxon>
        <taxon>Ecdysozoa</taxon>
        <taxon>Arthropoda</taxon>
        <taxon>Hexapoda</taxon>
        <taxon>Insecta</taxon>
        <taxon>Pterygota</taxon>
        <taxon>Neoptera</taxon>
        <taxon>Endopterygota</taxon>
        <taxon>Coleoptera</taxon>
        <taxon>Polyphaga</taxon>
        <taxon>Cucujiformia</taxon>
        <taxon>Coccinelloidea</taxon>
        <taxon>Coccinellidae</taxon>
        <taxon>Scymninae</taxon>
        <taxon>Scymnini</taxon>
        <taxon>Cryptolaemus</taxon>
    </lineage>
</organism>
<protein>
    <submittedName>
        <fullName evidence="1">Uncharacterized protein</fullName>
    </submittedName>
</protein>
<name>A0ABD2MUT2_9CUCU</name>
<reference evidence="1 2" key="1">
    <citation type="journal article" date="2021" name="BMC Biol.">
        <title>Horizontally acquired antibacterial genes associated with adaptive radiation of ladybird beetles.</title>
        <authorList>
            <person name="Li H.S."/>
            <person name="Tang X.F."/>
            <person name="Huang Y.H."/>
            <person name="Xu Z.Y."/>
            <person name="Chen M.L."/>
            <person name="Du X.Y."/>
            <person name="Qiu B.Y."/>
            <person name="Chen P.T."/>
            <person name="Zhang W."/>
            <person name="Slipinski A."/>
            <person name="Escalona H.E."/>
            <person name="Waterhouse R.M."/>
            <person name="Zwick A."/>
            <person name="Pang H."/>
        </authorList>
    </citation>
    <scope>NUCLEOTIDE SEQUENCE [LARGE SCALE GENOMIC DNA]</scope>
    <source>
        <strain evidence="1">SYSU2018</strain>
    </source>
</reference>
<evidence type="ECO:0000313" key="1">
    <source>
        <dbReference type="EMBL" id="KAL3269997.1"/>
    </source>
</evidence>
<evidence type="ECO:0000313" key="2">
    <source>
        <dbReference type="Proteomes" id="UP001516400"/>
    </source>
</evidence>
<gene>
    <name evidence="1" type="ORF">HHI36_009054</name>
</gene>
<accession>A0ABD2MUT2</accession>
<keyword evidence="2" id="KW-1185">Reference proteome</keyword>
<comment type="caution">
    <text evidence="1">The sequence shown here is derived from an EMBL/GenBank/DDBJ whole genome shotgun (WGS) entry which is preliminary data.</text>
</comment>
<dbReference type="EMBL" id="JABFTP020000021">
    <property type="protein sequence ID" value="KAL3269997.1"/>
    <property type="molecule type" value="Genomic_DNA"/>
</dbReference>
<dbReference type="AlphaFoldDB" id="A0ABD2MUT2"/>
<dbReference type="Proteomes" id="UP001516400">
    <property type="component" value="Unassembled WGS sequence"/>
</dbReference>
<proteinExistence type="predicted"/>